<keyword evidence="6" id="KW-0812">Transmembrane</keyword>
<protein>
    <recommendedName>
        <fullName evidence="7">FAD-binding PCMH-type domain-containing protein</fullName>
    </recommendedName>
</protein>
<accession>A0ABQ0GT96</accession>
<dbReference type="PANTHER" id="PTHR42973">
    <property type="entry name" value="BINDING OXIDOREDUCTASE, PUTATIVE (AFU_ORTHOLOGUE AFUA_1G17690)-RELATED"/>
    <property type="match status" value="1"/>
</dbReference>
<dbReference type="RefSeq" id="XP_070922706.1">
    <property type="nucleotide sequence ID" value="XM_071066605.1"/>
</dbReference>
<reference evidence="8 9" key="1">
    <citation type="submission" date="2024-09" db="EMBL/GenBank/DDBJ databases">
        <title>Itraconazole resistance in Madurella fahalii resulting from another homologue of gene encoding cytochrome P450 14-alpha sterol demethylase (CYP51).</title>
        <authorList>
            <person name="Yoshioka I."/>
            <person name="Fahal A.H."/>
            <person name="Kaneko S."/>
            <person name="Yaguchi T."/>
        </authorList>
    </citation>
    <scope>NUCLEOTIDE SEQUENCE [LARGE SCALE GENOMIC DNA]</scope>
    <source>
        <strain evidence="8 9">IFM 68171</strain>
    </source>
</reference>
<name>A0ABQ0GT96_9PEZI</name>
<keyword evidence="9" id="KW-1185">Reference proteome</keyword>
<dbReference type="InterPro" id="IPR016167">
    <property type="entry name" value="FAD-bd_PCMH_sub1"/>
</dbReference>
<comment type="similarity">
    <text evidence="2">Belongs to the oxygen-dependent FAD-linked oxidoreductase family.</text>
</comment>
<evidence type="ECO:0000256" key="6">
    <source>
        <dbReference type="SAM" id="Phobius"/>
    </source>
</evidence>
<proteinExistence type="inferred from homology"/>
<dbReference type="GeneID" id="98181928"/>
<organism evidence="8 9">
    <name type="scientific">Madurella fahalii</name>
    <dbReference type="NCBI Taxonomy" id="1157608"/>
    <lineage>
        <taxon>Eukaryota</taxon>
        <taxon>Fungi</taxon>
        <taxon>Dikarya</taxon>
        <taxon>Ascomycota</taxon>
        <taxon>Pezizomycotina</taxon>
        <taxon>Sordariomycetes</taxon>
        <taxon>Sordariomycetidae</taxon>
        <taxon>Sordariales</taxon>
        <taxon>Sordariales incertae sedis</taxon>
        <taxon>Madurella</taxon>
    </lineage>
</organism>
<comment type="cofactor">
    <cofactor evidence="1">
        <name>FAD</name>
        <dbReference type="ChEBI" id="CHEBI:57692"/>
    </cofactor>
</comment>
<feature type="domain" description="FAD-binding PCMH-type" evidence="7">
    <location>
        <begin position="80"/>
        <end position="251"/>
    </location>
</feature>
<sequence>MDFPTRLVTRPKALTFTLLNLFTILVAITLFAAHPTAKPHPPDIVSALSPLLSLSAVILVPSSPGFSALLGERWSTSLLNAPRPAAIVLPAAESDIAQIIRFANAHALPFLATAGGHGTNAWLAGLDGGLLIHLANLTRFELAPDGRTALLGGGSLGQRVAEQLWARGKQTTTGSCGCVSVAGPMLGGGHGLLQGQYGLLADQLVSVRVVLGDGEVVEASERERADLFWALRGAGHNFGVVSEMRYRVYDIPDGRRDWVIETFVFGGDKLEEYYELANRMMLEQPPHVVAWSLWVMDKTVDADKPVITVLILYNGPLEEAEEYTKPICALGPLKSDVAVTEYPRVMEAMGLAIGGPICAPKGTAVVRAVDTDKYHVRNVRKWYDVFSDMLASNEAFASSQCLLEGYSVQAVQAVPAESTAFALRNQNLLFGPVIFYESINNETLDAEAKHWSKAMEAAASGDRKRRAYVNYAYGDESIQAVYGYEQWRLNKLEKLKQRYDPENRFRFYAPIVPERRH</sequence>
<dbReference type="Gene3D" id="3.30.43.10">
    <property type="entry name" value="Uridine Diphospho-n-acetylenolpyruvylglucosamine Reductase, domain 2"/>
    <property type="match status" value="1"/>
</dbReference>
<keyword evidence="4" id="KW-0274">FAD</keyword>
<dbReference type="InterPro" id="IPR012951">
    <property type="entry name" value="BBE"/>
</dbReference>
<dbReference type="PANTHER" id="PTHR42973:SF9">
    <property type="entry name" value="FAD-BINDING PCMH-TYPE DOMAIN-CONTAINING PROTEIN-RELATED"/>
    <property type="match status" value="1"/>
</dbReference>
<dbReference type="InterPro" id="IPR016169">
    <property type="entry name" value="FAD-bd_PCMH_sub2"/>
</dbReference>
<evidence type="ECO:0000256" key="1">
    <source>
        <dbReference type="ARBA" id="ARBA00001974"/>
    </source>
</evidence>
<evidence type="ECO:0000313" key="9">
    <source>
        <dbReference type="Proteomes" id="UP001628179"/>
    </source>
</evidence>
<evidence type="ECO:0000256" key="4">
    <source>
        <dbReference type="ARBA" id="ARBA00022827"/>
    </source>
</evidence>
<dbReference type="InterPro" id="IPR036318">
    <property type="entry name" value="FAD-bd_PCMH-like_sf"/>
</dbReference>
<evidence type="ECO:0000313" key="8">
    <source>
        <dbReference type="EMBL" id="GAB1320976.1"/>
    </source>
</evidence>
<keyword evidence="6" id="KW-0472">Membrane</keyword>
<dbReference type="Gene3D" id="3.40.462.20">
    <property type="match status" value="1"/>
</dbReference>
<keyword evidence="3" id="KW-0285">Flavoprotein</keyword>
<feature type="transmembrane region" description="Helical" evidence="6">
    <location>
        <begin position="12"/>
        <end position="32"/>
    </location>
</feature>
<keyword evidence="6" id="KW-1133">Transmembrane helix</keyword>
<dbReference type="InterPro" id="IPR050416">
    <property type="entry name" value="FAD-linked_Oxidoreductase"/>
</dbReference>
<keyword evidence="5" id="KW-0560">Oxidoreductase</keyword>
<evidence type="ECO:0000256" key="3">
    <source>
        <dbReference type="ARBA" id="ARBA00022630"/>
    </source>
</evidence>
<dbReference type="Gene3D" id="3.30.465.10">
    <property type="match status" value="1"/>
</dbReference>
<dbReference type="InterPro" id="IPR006094">
    <property type="entry name" value="Oxid_FAD_bind_N"/>
</dbReference>
<evidence type="ECO:0000256" key="5">
    <source>
        <dbReference type="ARBA" id="ARBA00023002"/>
    </source>
</evidence>
<dbReference type="EMBL" id="BAAFSV010000006">
    <property type="protein sequence ID" value="GAB1320976.1"/>
    <property type="molecule type" value="Genomic_DNA"/>
</dbReference>
<dbReference type="SUPFAM" id="SSF56176">
    <property type="entry name" value="FAD-binding/transporter-associated domain-like"/>
    <property type="match status" value="1"/>
</dbReference>
<comment type="caution">
    <text evidence="8">The sequence shown here is derived from an EMBL/GenBank/DDBJ whole genome shotgun (WGS) entry which is preliminary data.</text>
</comment>
<dbReference type="Pfam" id="PF08031">
    <property type="entry name" value="BBE"/>
    <property type="match status" value="1"/>
</dbReference>
<evidence type="ECO:0000259" key="7">
    <source>
        <dbReference type="PROSITE" id="PS51387"/>
    </source>
</evidence>
<dbReference type="PROSITE" id="PS51387">
    <property type="entry name" value="FAD_PCMH"/>
    <property type="match status" value="1"/>
</dbReference>
<dbReference type="InterPro" id="IPR016166">
    <property type="entry name" value="FAD-bd_PCMH"/>
</dbReference>
<dbReference type="Proteomes" id="UP001628179">
    <property type="component" value="Unassembled WGS sequence"/>
</dbReference>
<dbReference type="Pfam" id="PF01565">
    <property type="entry name" value="FAD_binding_4"/>
    <property type="match status" value="1"/>
</dbReference>
<gene>
    <name evidence="8" type="ORF">MFIFM68171_11186</name>
</gene>
<evidence type="ECO:0000256" key="2">
    <source>
        <dbReference type="ARBA" id="ARBA00005466"/>
    </source>
</evidence>